<sequence length="368" mass="40627">MKRKNKKSQSKFYHKKFHKSSTTLHGGSEHSLNAMDEKESKMYLVSSGPERNRKTLIGCILFILILLIIASSIGFVIFSKFLDQRVITLKSSKSTSSSHSNSVGSSITNLTISSSTAESPWLITKAENYLPILMYHNVQPNTPDGNFVSPENFESVLQALQSSEIYTVSSDEASKVLSTNTKPAQKLIWLTFDDGTQNFYDYVFPLLKKYNMHATSFIITNNVVNNVPGFMTAAEIKEIASTGLVDFQSHTVNHADLSVASDNRQTAELRDSKAYLDSLLNQKTHVICYPSGSHNPNTSVIASGLGYDLGLLDPGRTYDGLTAKNVAAKTSDGLFTLNRYRTFTNTTGKVVIDMISADEAYNVLNTLN</sequence>
<dbReference type="Gene3D" id="3.20.20.370">
    <property type="entry name" value="Glycoside hydrolase/deacetylase"/>
    <property type="match status" value="1"/>
</dbReference>
<name>A0A841C8K9_9LACT</name>
<keyword evidence="3" id="KW-0812">Transmembrane</keyword>
<organism evidence="5 6">
    <name type="scientific">Lactovum miscens</name>
    <dbReference type="NCBI Taxonomy" id="190387"/>
    <lineage>
        <taxon>Bacteria</taxon>
        <taxon>Bacillati</taxon>
        <taxon>Bacillota</taxon>
        <taxon>Bacilli</taxon>
        <taxon>Lactobacillales</taxon>
        <taxon>Streptococcaceae</taxon>
        <taxon>Lactovum</taxon>
    </lineage>
</organism>
<dbReference type="PANTHER" id="PTHR34216:SF3">
    <property type="entry name" value="POLY-BETA-1,6-N-ACETYL-D-GLUCOSAMINE N-DEACETYLASE"/>
    <property type="match status" value="1"/>
</dbReference>
<dbReference type="CDD" id="cd10918">
    <property type="entry name" value="CE4_NodB_like_5s_6s"/>
    <property type="match status" value="1"/>
</dbReference>
<reference evidence="5 6" key="1">
    <citation type="submission" date="2020-08" db="EMBL/GenBank/DDBJ databases">
        <title>Genomic Encyclopedia of Type Strains, Phase IV (KMG-IV): sequencing the most valuable type-strain genomes for metagenomic binning, comparative biology and taxonomic classification.</title>
        <authorList>
            <person name="Goeker M."/>
        </authorList>
    </citation>
    <scope>NUCLEOTIDE SEQUENCE [LARGE SCALE GENOMIC DNA]</scope>
    <source>
        <strain evidence="5 6">DSM 14925</strain>
    </source>
</reference>
<proteinExistence type="predicted"/>
<dbReference type="EMBL" id="JACHHV010000005">
    <property type="protein sequence ID" value="MBB5887560.1"/>
    <property type="molecule type" value="Genomic_DNA"/>
</dbReference>
<accession>A0A841C8K9</accession>
<evidence type="ECO:0000259" key="4">
    <source>
        <dbReference type="PROSITE" id="PS51677"/>
    </source>
</evidence>
<protein>
    <submittedName>
        <fullName evidence="5">Peptidoglycan/xylan/chitin deacetylase (PgdA/CDA1 family)</fullName>
    </submittedName>
</protein>
<dbReference type="AlphaFoldDB" id="A0A841C8K9"/>
<keyword evidence="3" id="KW-1133">Transmembrane helix</keyword>
<feature type="domain" description="NodB homology" evidence="4">
    <location>
        <begin position="186"/>
        <end position="368"/>
    </location>
</feature>
<dbReference type="GO" id="GO:0016810">
    <property type="term" value="F:hydrolase activity, acting on carbon-nitrogen (but not peptide) bonds"/>
    <property type="evidence" value="ECO:0007669"/>
    <property type="project" value="InterPro"/>
</dbReference>
<comment type="caution">
    <text evidence="5">The sequence shown here is derived from an EMBL/GenBank/DDBJ whole genome shotgun (WGS) entry which is preliminary data.</text>
</comment>
<dbReference type="GO" id="GO:0005576">
    <property type="term" value="C:extracellular region"/>
    <property type="evidence" value="ECO:0007669"/>
    <property type="project" value="UniProtKB-SubCell"/>
</dbReference>
<feature type="transmembrane region" description="Helical" evidence="3">
    <location>
        <begin position="56"/>
        <end position="78"/>
    </location>
</feature>
<dbReference type="PROSITE" id="PS51677">
    <property type="entry name" value="NODB"/>
    <property type="match status" value="1"/>
</dbReference>
<dbReference type="InterPro" id="IPR011330">
    <property type="entry name" value="Glyco_hydro/deAcase_b/a-brl"/>
</dbReference>
<evidence type="ECO:0000256" key="2">
    <source>
        <dbReference type="ARBA" id="ARBA00022729"/>
    </source>
</evidence>
<evidence type="ECO:0000256" key="1">
    <source>
        <dbReference type="ARBA" id="ARBA00004613"/>
    </source>
</evidence>
<evidence type="ECO:0000256" key="3">
    <source>
        <dbReference type="SAM" id="Phobius"/>
    </source>
</evidence>
<comment type="subcellular location">
    <subcellularLocation>
        <location evidence="1">Secreted</location>
    </subcellularLocation>
</comment>
<dbReference type="SUPFAM" id="SSF88713">
    <property type="entry name" value="Glycoside hydrolase/deacetylase"/>
    <property type="match status" value="1"/>
</dbReference>
<dbReference type="GO" id="GO:0005975">
    <property type="term" value="P:carbohydrate metabolic process"/>
    <property type="evidence" value="ECO:0007669"/>
    <property type="project" value="InterPro"/>
</dbReference>
<dbReference type="Proteomes" id="UP000562464">
    <property type="component" value="Unassembled WGS sequence"/>
</dbReference>
<evidence type="ECO:0000313" key="5">
    <source>
        <dbReference type="EMBL" id="MBB5887560.1"/>
    </source>
</evidence>
<keyword evidence="3" id="KW-0472">Membrane</keyword>
<evidence type="ECO:0000313" key="6">
    <source>
        <dbReference type="Proteomes" id="UP000562464"/>
    </source>
</evidence>
<dbReference type="PANTHER" id="PTHR34216">
    <property type="match status" value="1"/>
</dbReference>
<gene>
    <name evidence="5" type="ORF">HNQ37_000432</name>
</gene>
<dbReference type="InterPro" id="IPR051398">
    <property type="entry name" value="Polysacch_Deacetylase"/>
</dbReference>
<dbReference type="InterPro" id="IPR002509">
    <property type="entry name" value="NODB_dom"/>
</dbReference>
<dbReference type="RefSeq" id="WP_183538867.1">
    <property type="nucleotide sequence ID" value="NZ_JACHHV010000005.1"/>
</dbReference>
<keyword evidence="2" id="KW-0732">Signal</keyword>
<dbReference type="Pfam" id="PF01522">
    <property type="entry name" value="Polysacc_deac_1"/>
    <property type="match status" value="1"/>
</dbReference>
<keyword evidence="6" id="KW-1185">Reference proteome</keyword>